<dbReference type="Pfam" id="PF03265">
    <property type="entry name" value="DNase_II"/>
    <property type="match status" value="1"/>
</dbReference>
<accession>A0A5S6QHV6</accession>
<evidence type="ECO:0000313" key="4">
    <source>
        <dbReference type="Proteomes" id="UP000046395"/>
    </source>
</evidence>
<evidence type="ECO:0000256" key="2">
    <source>
        <dbReference type="ARBA" id="ARBA00022801"/>
    </source>
</evidence>
<comment type="similarity">
    <text evidence="1">Belongs to the DNase II family.</text>
</comment>
<evidence type="ECO:0000256" key="3">
    <source>
        <dbReference type="SAM" id="Phobius"/>
    </source>
</evidence>
<evidence type="ECO:0000313" key="5">
    <source>
        <dbReference type="WBParaSite" id="TMUE_2000006773.1"/>
    </source>
</evidence>
<dbReference type="GO" id="GO:0004531">
    <property type="term" value="F:deoxyribonuclease II activity"/>
    <property type="evidence" value="ECO:0007669"/>
    <property type="project" value="InterPro"/>
</dbReference>
<proteinExistence type="inferred from homology"/>
<dbReference type="InterPro" id="IPR004947">
    <property type="entry name" value="DNase_II"/>
</dbReference>
<dbReference type="WBParaSite" id="TMUE_2000006773.1">
    <property type="protein sequence ID" value="TMUE_2000006773.1"/>
    <property type="gene ID" value="WBGene00286183"/>
</dbReference>
<dbReference type="Proteomes" id="UP000046395">
    <property type="component" value="Unassembled WGS sequence"/>
</dbReference>
<feature type="transmembrane region" description="Helical" evidence="3">
    <location>
        <begin position="46"/>
        <end position="65"/>
    </location>
</feature>
<evidence type="ECO:0000256" key="1">
    <source>
        <dbReference type="ARBA" id="ARBA00007527"/>
    </source>
</evidence>
<keyword evidence="4" id="KW-1185">Reference proteome</keyword>
<keyword evidence="3" id="KW-0812">Transmembrane</keyword>
<dbReference type="GO" id="GO:0006309">
    <property type="term" value="P:apoptotic DNA fragmentation"/>
    <property type="evidence" value="ECO:0007669"/>
    <property type="project" value="TreeGrafter"/>
</dbReference>
<name>A0A5S6QHV6_TRIMR</name>
<dbReference type="AlphaFoldDB" id="A0A5S6QHV6"/>
<sequence>MGGGSQDANVSNGFRLLLNIECFVHIRHSWDIHACSNMQQRFDSTAMHKTFIIFSVILLVTIVRIQALQCMAKVVEEGENSKSGKLDVVHWYVLFKPAGSTKLKGFASKEIIVTDISAKDDGNPLFATLQPEAPETLSFLMFNDQLPTSPGLKTGGSSKGIVAFDMSATNGFFLAHTVPGFPEVEDYKWPPHLTKHAHLFVCVSTNDNTVNILNNLAYASPLVYASKVGKENNEADGEVKDKINEDADGGIEDEDINKDSKKEVGEVAGGINENPNDGKGNENIKKDINEAVGKLTKGEINENSESRGFLIEEEEKPPVAVILKQQSLNRDLASLVAEELEYPLVVFSGTPGARFSRLDDDCNSKFSIRNIVAPVTVDDSEWAPYAGGASWAVNVDEEVFCLLSNGRTIRAEMESGMAVCLRNKNLTRYFYDETMNKCGTSVKIDDEEWDQFSDAQEFF</sequence>
<keyword evidence="3" id="KW-1133">Transmembrane helix</keyword>
<reference evidence="5" key="1">
    <citation type="submission" date="2019-12" db="UniProtKB">
        <authorList>
            <consortium name="WormBaseParasite"/>
        </authorList>
    </citation>
    <scope>IDENTIFICATION</scope>
</reference>
<dbReference type="STRING" id="70415.A0A5S6QHV6"/>
<keyword evidence="2" id="KW-0378">Hydrolase</keyword>
<protein>
    <submittedName>
        <fullName evidence="5">Deoxyribonuclease II</fullName>
    </submittedName>
</protein>
<dbReference type="PANTHER" id="PTHR10858">
    <property type="entry name" value="DEOXYRIBONUCLEASE II"/>
    <property type="match status" value="1"/>
</dbReference>
<organism evidence="4 5">
    <name type="scientific">Trichuris muris</name>
    <name type="common">Mouse whipworm</name>
    <dbReference type="NCBI Taxonomy" id="70415"/>
    <lineage>
        <taxon>Eukaryota</taxon>
        <taxon>Metazoa</taxon>
        <taxon>Ecdysozoa</taxon>
        <taxon>Nematoda</taxon>
        <taxon>Enoplea</taxon>
        <taxon>Dorylaimia</taxon>
        <taxon>Trichinellida</taxon>
        <taxon>Trichuridae</taxon>
        <taxon>Trichuris</taxon>
    </lineage>
</organism>
<keyword evidence="3" id="KW-0472">Membrane</keyword>
<dbReference type="PANTHER" id="PTHR10858:SF23">
    <property type="entry name" value="DEOXYRIBONUCLEASE II"/>
    <property type="match status" value="1"/>
</dbReference>